<gene>
    <name evidence="2" type="ORF">FB45DRAFT_861425</name>
</gene>
<evidence type="ECO:0000313" key="2">
    <source>
        <dbReference type="EMBL" id="KAJ7643844.1"/>
    </source>
</evidence>
<sequence length="947" mass="103930">MSKSERKNSKFWAEGARADQMLEPHIAGYADALARGYRAERSYHTQVCVEYHFKIDWRLADDQEPELPLPAYDPNAAPPPQESLSPEDEAKRRKRVKKLNERIRRWLKYRARKLNKVLATRASDPNTPYAALMGKLSGLDAPPKARQAFQEYYHEELENVRKLIAVAWEAKWKKLKTLAPGAPPAPFRNDVARKAFAALPQAQRDAYGTKAKNDADARRKVYKDALAEGPSKTPEARQRCIDNIGSFVGALMKGVSEYTGWQIIVEMGGPMPKWGGEIGTLHVSVGKNLDAVPVSFPAWGGDRFKSGVTQLFKDYLNTAYTAEQRAEAALAVTEAPPAAGTSLEAAEYQISPIPPAEEEEDDDSDSDSDSDEDSDSDSDSESDEEEGETRKRAKAKKPVKKKRKVDSPAVLTPVDTNASQSTDFTKLTQEELIKMQPPPDLSAMARNEWSKRRNAELMRRLDMRGSDIFSPPPPKTDNARPKPRRVAGEAATRRSTRKSVGDVEMPGPEMAGQEELSTPPPPVQMPLPPPEQTPAPPPPTQMLAPPPPQTTAPPLPTQTTVPPPPEQTFVTPPPTQTTAPPPPEQTFVTPPPTQTTAPPPPVQTPAPPPEQMPAPPPADSTSASPPPVQTLLPPLPEITPTPPPADSTPAPLPPVQTPLPPPPPPDMTSASPPPVNVDMEPASTPPPVDLAAARGEDVGADVVECPEDAPAWFGPELEKLLEVNLGRDFDFTLRAWAHLETTYESMRLDGHDWEKGKNGKKKKLGLPPTGRPDLLGEWIKNGRRTEKVISDVAEFETQIYDDRPIIDYFRCGLAVFFRSLLLPSPTGLLLIPQWTPAFSHLKGLDIRIELGLLDQGVVSRTVRQHPIQQSTRLQLASAFLASLHPSLTTGDSTWAKSRQNGGPLTCIRRYSDLRVAVSLQGFAGTLEKLPDWDLAPCGTRLCKNDKY</sequence>
<comment type="caution">
    <text evidence="2">The sequence shown here is derived from an EMBL/GenBank/DDBJ whole genome shotgun (WGS) entry which is preliminary data.</text>
</comment>
<proteinExistence type="predicted"/>
<reference evidence="2" key="1">
    <citation type="submission" date="2023-03" db="EMBL/GenBank/DDBJ databases">
        <title>Massive genome expansion in bonnet fungi (Mycena s.s.) driven by repeated elements and novel gene families across ecological guilds.</title>
        <authorList>
            <consortium name="Lawrence Berkeley National Laboratory"/>
            <person name="Harder C.B."/>
            <person name="Miyauchi S."/>
            <person name="Viragh M."/>
            <person name="Kuo A."/>
            <person name="Thoen E."/>
            <person name="Andreopoulos B."/>
            <person name="Lu D."/>
            <person name="Skrede I."/>
            <person name="Drula E."/>
            <person name="Henrissat B."/>
            <person name="Morin E."/>
            <person name="Kohler A."/>
            <person name="Barry K."/>
            <person name="LaButti K."/>
            <person name="Morin E."/>
            <person name="Salamov A."/>
            <person name="Lipzen A."/>
            <person name="Mereny Z."/>
            <person name="Hegedus B."/>
            <person name="Baldrian P."/>
            <person name="Stursova M."/>
            <person name="Weitz H."/>
            <person name="Taylor A."/>
            <person name="Grigoriev I.V."/>
            <person name="Nagy L.G."/>
            <person name="Martin F."/>
            <person name="Kauserud H."/>
        </authorList>
    </citation>
    <scope>NUCLEOTIDE SEQUENCE</scope>
    <source>
        <strain evidence="2">9284</strain>
    </source>
</reference>
<feature type="compositionally biased region" description="Pro residues" evidence="1">
    <location>
        <begin position="518"/>
        <end position="675"/>
    </location>
</feature>
<feature type="region of interest" description="Disordered" evidence="1">
    <location>
        <begin position="353"/>
        <end position="682"/>
    </location>
</feature>
<dbReference type="Proteomes" id="UP001221142">
    <property type="component" value="Unassembled WGS sequence"/>
</dbReference>
<evidence type="ECO:0000256" key="1">
    <source>
        <dbReference type="SAM" id="MobiDB-lite"/>
    </source>
</evidence>
<feature type="compositionally biased region" description="Basic and acidic residues" evidence="1">
    <location>
        <begin position="448"/>
        <end position="465"/>
    </location>
</feature>
<accession>A0AAD7CAM5</accession>
<organism evidence="2 3">
    <name type="scientific">Roridomyces roridus</name>
    <dbReference type="NCBI Taxonomy" id="1738132"/>
    <lineage>
        <taxon>Eukaryota</taxon>
        <taxon>Fungi</taxon>
        <taxon>Dikarya</taxon>
        <taxon>Basidiomycota</taxon>
        <taxon>Agaricomycotina</taxon>
        <taxon>Agaricomycetes</taxon>
        <taxon>Agaricomycetidae</taxon>
        <taxon>Agaricales</taxon>
        <taxon>Marasmiineae</taxon>
        <taxon>Mycenaceae</taxon>
        <taxon>Roridomyces</taxon>
    </lineage>
</organism>
<evidence type="ECO:0000313" key="3">
    <source>
        <dbReference type="Proteomes" id="UP001221142"/>
    </source>
</evidence>
<dbReference type="AlphaFoldDB" id="A0AAD7CAM5"/>
<protein>
    <submittedName>
        <fullName evidence="2">Uncharacterized protein</fullName>
    </submittedName>
</protein>
<feature type="compositionally biased region" description="Basic residues" evidence="1">
    <location>
        <begin position="391"/>
        <end position="404"/>
    </location>
</feature>
<keyword evidence="3" id="KW-1185">Reference proteome</keyword>
<feature type="compositionally biased region" description="Polar residues" evidence="1">
    <location>
        <begin position="414"/>
        <end position="427"/>
    </location>
</feature>
<feature type="region of interest" description="Disordered" evidence="1">
    <location>
        <begin position="66"/>
        <end position="95"/>
    </location>
</feature>
<dbReference type="EMBL" id="JARKIF010000003">
    <property type="protein sequence ID" value="KAJ7643844.1"/>
    <property type="molecule type" value="Genomic_DNA"/>
</dbReference>
<feature type="compositionally biased region" description="Acidic residues" evidence="1">
    <location>
        <begin position="356"/>
        <end position="387"/>
    </location>
</feature>
<name>A0AAD7CAM5_9AGAR</name>